<accession>A0A4Z1JIU2</accession>
<evidence type="ECO:0000256" key="1">
    <source>
        <dbReference type="SAM" id="MobiDB-lite"/>
    </source>
</evidence>
<organism evidence="2 3">
    <name type="scientific">Botryotinia narcissicola</name>
    <dbReference type="NCBI Taxonomy" id="278944"/>
    <lineage>
        <taxon>Eukaryota</taxon>
        <taxon>Fungi</taxon>
        <taxon>Dikarya</taxon>
        <taxon>Ascomycota</taxon>
        <taxon>Pezizomycotina</taxon>
        <taxon>Leotiomycetes</taxon>
        <taxon>Helotiales</taxon>
        <taxon>Sclerotiniaceae</taxon>
        <taxon>Botryotinia</taxon>
    </lineage>
</organism>
<gene>
    <name evidence="2" type="ORF">BOTNAR_0014g00250</name>
</gene>
<keyword evidence="3" id="KW-1185">Reference proteome</keyword>
<protein>
    <submittedName>
        <fullName evidence="2">Uncharacterized protein</fullName>
    </submittedName>
</protein>
<reference evidence="2 3" key="1">
    <citation type="submission" date="2017-12" db="EMBL/GenBank/DDBJ databases">
        <title>Comparative genomics of Botrytis spp.</title>
        <authorList>
            <person name="Valero-Jimenez C.A."/>
            <person name="Tapia P."/>
            <person name="Veloso J."/>
            <person name="Silva-Moreno E."/>
            <person name="Staats M."/>
            <person name="Valdes J.H."/>
            <person name="Van Kan J.A.L."/>
        </authorList>
    </citation>
    <scope>NUCLEOTIDE SEQUENCE [LARGE SCALE GENOMIC DNA]</scope>
    <source>
        <strain evidence="2 3">MUCL2120</strain>
    </source>
</reference>
<comment type="caution">
    <text evidence="2">The sequence shown here is derived from an EMBL/GenBank/DDBJ whole genome shotgun (WGS) entry which is preliminary data.</text>
</comment>
<feature type="compositionally biased region" description="Low complexity" evidence="1">
    <location>
        <begin position="48"/>
        <end position="60"/>
    </location>
</feature>
<proteinExistence type="predicted"/>
<dbReference type="AlphaFoldDB" id="A0A4Z1JIU2"/>
<name>A0A4Z1JIU2_9HELO</name>
<feature type="compositionally biased region" description="Basic and acidic residues" evidence="1">
    <location>
        <begin position="32"/>
        <end position="47"/>
    </location>
</feature>
<feature type="region of interest" description="Disordered" evidence="1">
    <location>
        <begin position="32"/>
        <end position="81"/>
    </location>
</feature>
<dbReference type="EMBL" id="PQXJ01000014">
    <property type="protein sequence ID" value="TGO69173.1"/>
    <property type="molecule type" value="Genomic_DNA"/>
</dbReference>
<sequence length="81" mass="8919">MSFLSGKESGDDWHVIGLPFCSTLQKLDKCPGQEFDGDRISRKKEFDSGGSLESLESTGTQNGMTSEERWSTLVGARESKD</sequence>
<dbReference type="Proteomes" id="UP000297452">
    <property type="component" value="Unassembled WGS sequence"/>
</dbReference>
<evidence type="ECO:0000313" key="2">
    <source>
        <dbReference type="EMBL" id="TGO69173.1"/>
    </source>
</evidence>
<evidence type="ECO:0000313" key="3">
    <source>
        <dbReference type="Proteomes" id="UP000297452"/>
    </source>
</evidence>